<feature type="transmembrane region" description="Helical" evidence="7">
    <location>
        <begin position="654"/>
        <end position="677"/>
    </location>
</feature>
<gene>
    <name evidence="9" type="primary">Tmc5</name>
    <name evidence="9" type="ORF">TNCT_456141</name>
</gene>
<keyword evidence="5 7" id="KW-0472">Membrane</keyword>
<feature type="transmembrane region" description="Helical" evidence="7">
    <location>
        <begin position="597"/>
        <end position="618"/>
    </location>
</feature>
<evidence type="ECO:0000256" key="6">
    <source>
        <dbReference type="SAM" id="MobiDB-lite"/>
    </source>
</evidence>
<evidence type="ECO:0000256" key="5">
    <source>
        <dbReference type="ARBA" id="ARBA00023136"/>
    </source>
</evidence>
<feature type="transmembrane region" description="Helical" evidence="7">
    <location>
        <begin position="543"/>
        <end position="571"/>
    </location>
</feature>
<feature type="domain" description="TMC" evidence="8">
    <location>
        <begin position="486"/>
        <end position="590"/>
    </location>
</feature>
<feature type="transmembrane region" description="Helical" evidence="7">
    <location>
        <begin position="420"/>
        <end position="439"/>
    </location>
</feature>
<keyword evidence="4 7" id="KW-1133">Transmembrane helix</keyword>
<evidence type="ECO:0000313" key="9">
    <source>
        <dbReference type="EMBL" id="GFR27962.1"/>
    </source>
</evidence>
<evidence type="ECO:0000256" key="3">
    <source>
        <dbReference type="ARBA" id="ARBA00022692"/>
    </source>
</evidence>
<feature type="transmembrane region" description="Helical" evidence="7">
    <location>
        <begin position="206"/>
        <end position="228"/>
    </location>
</feature>
<feature type="transmembrane region" description="Helical" evidence="7">
    <location>
        <begin position="495"/>
        <end position="513"/>
    </location>
</feature>
<dbReference type="EMBL" id="BMAO01019041">
    <property type="protein sequence ID" value="GFR27962.1"/>
    <property type="molecule type" value="Genomic_DNA"/>
</dbReference>
<evidence type="ECO:0000256" key="4">
    <source>
        <dbReference type="ARBA" id="ARBA00022989"/>
    </source>
</evidence>
<accession>A0A8X6HPW1</accession>
<evidence type="ECO:0000256" key="7">
    <source>
        <dbReference type="SAM" id="Phobius"/>
    </source>
</evidence>
<feature type="transmembrane region" description="Helical" evidence="7">
    <location>
        <begin position="451"/>
        <end position="475"/>
    </location>
</feature>
<evidence type="ECO:0000313" key="10">
    <source>
        <dbReference type="Proteomes" id="UP000887116"/>
    </source>
</evidence>
<dbReference type="AlphaFoldDB" id="A0A8X6HPW1"/>
<comment type="caution">
    <text evidence="9">The sequence shown here is derived from an EMBL/GenBank/DDBJ whole genome shotgun (WGS) entry which is preliminary data.</text>
</comment>
<sequence>MATFGKFPVEDDEEQNKNTFHDFHNQLDEDEYGYVDTKGKKASSTLLRQLPSRHLDDILVTDVVADDKKSSSLRRKDSHYRKVRLRNASLNYHNVSVGAHKIYEILNADPDIDEAGKMKTLREMHQSLTIKRQVKEMLDAAKERKIATKALSYWTRFKLAFFMVWHRFHYQVKNISYAFEPWNSSIKTIQGQYGSGVASYFIFLRWLLYINIWNFFTTFFLVVTPQLIAQSQSNYTSSPGNISTDIFQFSDLLTGSGWFSDSLFYFGHYTNETIEAIPNVYYNMPLAYLLTIGVNAVINLFAVSSSITASYQKNYVDTAGGIKNVFCNKIFSAWDYAIETESAAQLQKRAFCNEIKEILYMKMQGRKIRTTKRLIIQRVTITLISFFSLAAIGGVGYVTYSLLEKKVLKVRVKILEDMTLPLTVTCIASISYYVLKFFTQLELFLSNRIRLYLTMIRVVTLRIVMLGIIAYFWIFIFKPPRNLKVCYETELGKEIYRLILVNFLVATLVLTLIGEYGRKLLSLCFSSIGRSTFDVAYNTLDLIYYQTLAWIAIFFVPLGSLMIIVILILLFHIKKSSMAFTCKPPTRSWSVNEAHTFYLVLTFVMYFFAAITVGYSIFGSEPSYCGPYRDYHKTGDIIANVLFGKDDQTTFTKFLSYLTSPGVLFAIFCALGLVVYYMRAQANAHISVIKKIREQLILASKDKVFLLKLFDEAFIAHIQSKANNNGNDQEMLTPGRRNISKDDSQQVIFNEGYADYEPPIESPIHKKLAPVYIPANVPINKFDREKYSPSSPGYGSGNNISVKSDGFRSPISSTVKESPLQRRRISPYPAHQHGFRHCLPNDNNSLNDYSPN</sequence>
<organism evidence="9 10">
    <name type="scientific">Trichonephila clavata</name>
    <name type="common">Joro spider</name>
    <name type="synonym">Nephila clavata</name>
    <dbReference type="NCBI Taxonomy" id="2740835"/>
    <lineage>
        <taxon>Eukaryota</taxon>
        <taxon>Metazoa</taxon>
        <taxon>Ecdysozoa</taxon>
        <taxon>Arthropoda</taxon>
        <taxon>Chelicerata</taxon>
        <taxon>Arachnida</taxon>
        <taxon>Araneae</taxon>
        <taxon>Araneomorphae</taxon>
        <taxon>Entelegynae</taxon>
        <taxon>Araneoidea</taxon>
        <taxon>Nephilidae</taxon>
        <taxon>Trichonephila</taxon>
    </lineage>
</organism>
<protein>
    <submittedName>
        <fullName evidence="9">Transmembrane channel-like protein 5</fullName>
    </submittedName>
</protein>
<reference evidence="9" key="1">
    <citation type="submission" date="2020-07" db="EMBL/GenBank/DDBJ databases">
        <title>Multicomponent nature underlies the extraordinary mechanical properties of spider dragline silk.</title>
        <authorList>
            <person name="Kono N."/>
            <person name="Nakamura H."/>
            <person name="Mori M."/>
            <person name="Yoshida Y."/>
            <person name="Ohtoshi R."/>
            <person name="Malay A.D."/>
            <person name="Moran D.A.P."/>
            <person name="Tomita M."/>
            <person name="Numata K."/>
            <person name="Arakawa K."/>
        </authorList>
    </citation>
    <scope>NUCLEOTIDE SEQUENCE</scope>
</reference>
<dbReference type="Pfam" id="PF07810">
    <property type="entry name" value="TMC"/>
    <property type="match status" value="1"/>
</dbReference>
<feature type="region of interest" description="Disordered" evidence="6">
    <location>
        <begin position="787"/>
        <end position="852"/>
    </location>
</feature>
<proteinExistence type="inferred from homology"/>
<evidence type="ECO:0000256" key="2">
    <source>
        <dbReference type="ARBA" id="ARBA00006510"/>
    </source>
</evidence>
<dbReference type="Proteomes" id="UP000887116">
    <property type="component" value="Unassembled WGS sequence"/>
</dbReference>
<dbReference type="PANTHER" id="PTHR23302:SF43">
    <property type="entry name" value="TMC DOMAIN-CONTAINING PROTEIN"/>
    <property type="match status" value="1"/>
</dbReference>
<dbReference type="GO" id="GO:0005886">
    <property type="term" value="C:plasma membrane"/>
    <property type="evidence" value="ECO:0007669"/>
    <property type="project" value="InterPro"/>
</dbReference>
<feature type="compositionally biased region" description="Polar residues" evidence="6">
    <location>
        <begin position="841"/>
        <end position="852"/>
    </location>
</feature>
<evidence type="ECO:0000256" key="1">
    <source>
        <dbReference type="ARBA" id="ARBA00004141"/>
    </source>
</evidence>
<name>A0A8X6HPW1_TRICU</name>
<dbReference type="GO" id="GO:0008381">
    <property type="term" value="F:mechanosensitive monoatomic ion channel activity"/>
    <property type="evidence" value="ECO:0007669"/>
    <property type="project" value="TreeGrafter"/>
</dbReference>
<dbReference type="InterPro" id="IPR038900">
    <property type="entry name" value="TMC"/>
</dbReference>
<feature type="transmembrane region" description="Helical" evidence="7">
    <location>
        <begin position="375"/>
        <end position="400"/>
    </location>
</feature>
<dbReference type="PANTHER" id="PTHR23302">
    <property type="entry name" value="TRANSMEMBRANE CHANNEL-RELATED"/>
    <property type="match status" value="1"/>
</dbReference>
<comment type="similarity">
    <text evidence="2">Belongs to the TMC family.</text>
</comment>
<keyword evidence="10" id="KW-1185">Reference proteome</keyword>
<comment type="subcellular location">
    <subcellularLocation>
        <location evidence="1">Membrane</location>
        <topology evidence="1">Multi-pass membrane protein</topology>
    </subcellularLocation>
</comment>
<dbReference type="InterPro" id="IPR012496">
    <property type="entry name" value="TMC_dom"/>
</dbReference>
<keyword evidence="3 7" id="KW-0812">Transmembrane</keyword>
<evidence type="ECO:0000259" key="8">
    <source>
        <dbReference type="Pfam" id="PF07810"/>
    </source>
</evidence>
<dbReference type="OrthoDB" id="5831905at2759"/>
<feature type="transmembrane region" description="Helical" evidence="7">
    <location>
        <begin position="286"/>
        <end position="303"/>
    </location>
</feature>